<evidence type="ECO:0000313" key="2">
    <source>
        <dbReference type="Proteomes" id="UP000008792"/>
    </source>
</evidence>
<dbReference type="OrthoDB" id="20900at2759"/>
<dbReference type="EMBL" id="CH940657">
    <property type="protein sequence ID" value="KRF80943.1"/>
    <property type="molecule type" value="Genomic_DNA"/>
</dbReference>
<organism evidence="1 2">
    <name type="scientific">Drosophila virilis</name>
    <name type="common">Fruit fly</name>
    <dbReference type="NCBI Taxonomy" id="7244"/>
    <lineage>
        <taxon>Eukaryota</taxon>
        <taxon>Metazoa</taxon>
        <taxon>Ecdysozoa</taxon>
        <taxon>Arthropoda</taxon>
        <taxon>Hexapoda</taxon>
        <taxon>Insecta</taxon>
        <taxon>Pterygota</taxon>
        <taxon>Neoptera</taxon>
        <taxon>Endopterygota</taxon>
        <taxon>Diptera</taxon>
        <taxon>Brachycera</taxon>
        <taxon>Muscomorpha</taxon>
        <taxon>Ephydroidea</taxon>
        <taxon>Drosophilidae</taxon>
        <taxon>Drosophila</taxon>
    </lineage>
</organism>
<dbReference type="AlphaFoldDB" id="A0A0Q9WI02"/>
<dbReference type="FunCoup" id="A0A0Q9WI02">
    <property type="interactions" value="168"/>
</dbReference>
<dbReference type="GO" id="GO:0005634">
    <property type="term" value="C:nucleus"/>
    <property type="evidence" value="ECO:0007669"/>
    <property type="project" value="TreeGrafter"/>
</dbReference>
<proteinExistence type="predicted"/>
<dbReference type="InParanoid" id="A0A0Q9WI02"/>
<reference evidence="1 2" key="1">
    <citation type="journal article" date="2007" name="Nature">
        <title>Evolution of genes and genomes on the Drosophila phylogeny.</title>
        <authorList>
            <consortium name="Drosophila 12 Genomes Consortium"/>
            <person name="Clark A.G."/>
            <person name="Eisen M.B."/>
            <person name="Smith D.R."/>
            <person name="Bergman C.M."/>
            <person name="Oliver B."/>
            <person name="Markow T.A."/>
            <person name="Kaufman T.C."/>
            <person name="Kellis M."/>
            <person name="Gelbart W."/>
            <person name="Iyer V.N."/>
            <person name="Pollard D.A."/>
            <person name="Sackton T.B."/>
            <person name="Larracuente A.M."/>
            <person name="Singh N.D."/>
            <person name="Abad J.P."/>
            <person name="Abt D.N."/>
            <person name="Adryan B."/>
            <person name="Aguade M."/>
            <person name="Akashi H."/>
            <person name="Anderson W.W."/>
            <person name="Aquadro C.F."/>
            <person name="Ardell D.H."/>
            <person name="Arguello R."/>
            <person name="Artieri C.G."/>
            <person name="Barbash D.A."/>
            <person name="Barker D."/>
            <person name="Barsanti P."/>
            <person name="Batterham P."/>
            <person name="Batzoglou S."/>
            <person name="Begun D."/>
            <person name="Bhutkar A."/>
            <person name="Blanco E."/>
            <person name="Bosak S.A."/>
            <person name="Bradley R.K."/>
            <person name="Brand A.D."/>
            <person name="Brent M.R."/>
            <person name="Brooks A.N."/>
            <person name="Brown R.H."/>
            <person name="Butlin R.K."/>
            <person name="Caggese C."/>
            <person name="Calvi B.R."/>
            <person name="Bernardo de Carvalho A."/>
            <person name="Caspi A."/>
            <person name="Castrezana S."/>
            <person name="Celniker S.E."/>
            <person name="Chang J.L."/>
            <person name="Chapple C."/>
            <person name="Chatterji S."/>
            <person name="Chinwalla A."/>
            <person name="Civetta A."/>
            <person name="Clifton S.W."/>
            <person name="Comeron J.M."/>
            <person name="Costello J.C."/>
            <person name="Coyne J.A."/>
            <person name="Daub J."/>
            <person name="David R.G."/>
            <person name="Delcher A.L."/>
            <person name="Delehaunty K."/>
            <person name="Do C.B."/>
            <person name="Ebling H."/>
            <person name="Edwards K."/>
            <person name="Eickbush T."/>
            <person name="Evans J.D."/>
            <person name="Filipski A."/>
            <person name="Findeiss S."/>
            <person name="Freyhult E."/>
            <person name="Fulton L."/>
            <person name="Fulton R."/>
            <person name="Garcia A.C."/>
            <person name="Gardiner A."/>
            <person name="Garfield D.A."/>
            <person name="Garvin B.E."/>
            <person name="Gibson G."/>
            <person name="Gilbert D."/>
            <person name="Gnerre S."/>
            <person name="Godfrey J."/>
            <person name="Good R."/>
            <person name="Gotea V."/>
            <person name="Gravely B."/>
            <person name="Greenberg A.J."/>
            <person name="Griffiths-Jones S."/>
            <person name="Gross S."/>
            <person name="Guigo R."/>
            <person name="Gustafson E.A."/>
            <person name="Haerty W."/>
            <person name="Hahn M.W."/>
            <person name="Halligan D.L."/>
            <person name="Halpern A.L."/>
            <person name="Halter G.M."/>
            <person name="Han M.V."/>
            <person name="Heger A."/>
            <person name="Hillier L."/>
            <person name="Hinrichs A.S."/>
            <person name="Holmes I."/>
            <person name="Hoskins R.A."/>
            <person name="Hubisz M.J."/>
            <person name="Hultmark D."/>
            <person name="Huntley M.A."/>
            <person name="Jaffe D.B."/>
            <person name="Jagadeeshan S."/>
            <person name="Jeck W.R."/>
            <person name="Johnson J."/>
            <person name="Jones C.D."/>
            <person name="Jordan W.C."/>
            <person name="Karpen G.H."/>
            <person name="Kataoka E."/>
            <person name="Keightley P.D."/>
            <person name="Kheradpour P."/>
            <person name="Kirkness E.F."/>
            <person name="Koerich L.B."/>
            <person name="Kristiansen K."/>
            <person name="Kudrna D."/>
            <person name="Kulathinal R.J."/>
            <person name="Kumar S."/>
            <person name="Kwok R."/>
            <person name="Lander E."/>
            <person name="Langley C.H."/>
            <person name="Lapoint R."/>
            <person name="Lazzaro B.P."/>
            <person name="Lee S.J."/>
            <person name="Levesque L."/>
            <person name="Li R."/>
            <person name="Lin C.F."/>
            <person name="Lin M.F."/>
            <person name="Lindblad-Toh K."/>
            <person name="Llopart A."/>
            <person name="Long M."/>
            <person name="Low L."/>
            <person name="Lozovsky E."/>
            <person name="Lu J."/>
            <person name="Luo M."/>
            <person name="Machado C.A."/>
            <person name="Makalowski W."/>
            <person name="Marzo M."/>
            <person name="Matsuda M."/>
            <person name="Matzkin L."/>
            <person name="McAllister B."/>
            <person name="McBride C.S."/>
            <person name="McKernan B."/>
            <person name="McKernan K."/>
            <person name="Mendez-Lago M."/>
            <person name="Minx P."/>
            <person name="Mollenhauer M.U."/>
            <person name="Montooth K."/>
            <person name="Mount S.M."/>
            <person name="Mu X."/>
            <person name="Myers E."/>
            <person name="Negre B."/>
            <person name="Newfeld S."/>
            <person name="Nielsen R."/>
            <person name="Noor M.A."/>
            <person name="O'Grady P."/>
            <person name="Pachter L."/>
            <person name="Papaceit M."/>
            <person name="Parisi M.J."/>
            <person name="Parisi M."/>
            <person name="Parts L."/>
            <person name="Pedersen J.S."/>
            <person name="Pesole G."/>
            <person name="Phillippy A.M."/>
            <person name="Ponting C.P."/>
            <person name="Pop M."/>
            <person name="Porcelli D."/>
            <person name="Powell J.R."/>
            <person name="Prohaska S."/>
            <person name="Pruitt K."/>
            <person name="Puig M."/>
            <person name="Quesneville H."/>
            <person name="Ram K.R."/>
            <person name="Rand D."/>
            <person name="Rasmussen M.D."/>
            <person name="Reed L.K."/>
            <person name="Reenan R."/>
            <person name="Reily A."/>
            <person name="Remington K.A."/>
            <person name="Rieger T.T."/>
            <person name="Ritchie M.G."/>
            <person name="Robin C."/>
            <person name="Rogers Y.H."/>
            <person name="Rohde C."/>
            <person name="Rozas J."/>
            <person name="Rubenfield M.J."/>
            <person name="Ruiz A."/>
            <person name="Russo S."/>
            <person name="Salzberg S.L."/>
            <person name="Sanchez-Gracia A."/>
            <person name="Saranga D.J."/>
            <person name="Sato H."/>
            <person name="Schaeffer S.W."/>
            <person name="Schatz M.C."/>
            <person name="Schlenke T."/>
            <person name="Schwartz R."/>
            <person name="Segarra C."/>
            <person name="Singh R.S."/>
            <person name="Sirot L."/>
            <person name="Sirota M."/>
            <person name="Sisneros N.B."/>
            <person name="Smith C.D."/>
            <person name="Smith T.F."/>
            <person name="Spieth J."/>
            <person name="Stage D.E."/>
            <person name="Stark A."/>
            <person name="Stephan W."/>
            <person name="Strausberg R.L."/>
            <person name="Strempel S."/>
            <person name="Sturgill D."/>
            <person name="Sutton G."/>
            <person name="Sutton G.G."/>
            <person name="Tao W."/>
            <person name="Teichmann S."/>
            <person name="Tobari Y.N."/>
            <person name="Tomimura Y."/>
            <person name="Tsolas J.M."/>
            <person name="Valente V.L."/>
            <person name="Venter E."/>
            <person name="Venter J.C."/>
            <person name="Vicario S."/>
            <person name="Vieira F.G."/>
            <person name="Vilella A.J."/>
            <person name="Villasante A."/>
            <person name="Walenz B."/>
            <person name="Wang J."/>
            <person name="Wasserman M."/>
            <person name="Watts T."/>
            <person name="Wilson D."/>
            <person name="Wilson R.K."/>
            <person name="Wing R.A."/>
            <person name="Wolfner M.F."/>
            <person name="Wong A."/>
            <person name="Wong G.K."/>
            <person name="Wu C.I."/>
            <person name="Wu G."/>
            <person name="Yamamoto D."/>
            <person name="Yang H.P."/>
            <person name="Yang S.P."/>
            <person name="Yorke J.A."/>
            <person name="Yoshida K."/>
            <person name="Zdobnov E."/>
            <person name="Zhang P."/>
            <person name="Zhang Y."/>
            <person name="Zimin A.V."/>
            <person name="Baldwin J."/>
            <person name="Abdouelleil A."/>
            <person name="Abdulkadir J."/>
            <person name="Abebe A."/>
            <person name="Abera B."/>
            <person name="Abreu J."/>
            <person name="Acer S.C."/>
            <person name="Aftuck L."/>
            <person name="Alexander A."/>
            <person name="An P."/>
            <person name="Anderson E."/>
            <person name="Anderson S."/>
            <person name="Arachi H."/>
            <person name="Azer M."/>
            <person name="Bachantsang P."/>
            <person name="Barry A."/>
            <person name="Bayul T."/>
            <person name="Berlin A."/>
            <person name="Bessette D."/>
            <person name="Bloom T."/>
            <person name="Blye J."/>
            <person name="Boguslavskiy L."/>
            <person name="Bonnet C."/>
            <person name="Boukhgalter B."/>
            <person name="Bourzgui I."/>
            <person name="Brown A."/>
            <person name="Cahill P."/>
            <person name="Channer S."/>
            <person name="Cheshatsang Y."/>
            <person name="Chuda L."/>
            <person name="Citroen M."/>
            <person name="Collymore A."/>
            <person name="Cooke P."/>
            <person name="Costello M."/>
            <person name="D'Aco K."/>
            <person name="Daza R."/>
            <person name="De Haan G."/>
            <person name="DeGray S."/>
            <person name="DeMaso C."/>
            <person name="Dhargay N."/>
            <person name="Dooley K."/>
            <person name="Dooley E."/>
            <person name="Doricent M."/>
            <person name="Dorje P."/>
            <person name="Dorjee K."/>
            <person name="Dupes A."/>
            <person name="Elong R."/>
            <person name="Falk J."/>
            <person name="Farina A."/>
            <person name="Faro S."/>
            <person name="Ferguson D."/>
            <person name="Fisher S."/>
            <person name="Foley C.D."/>
            <person name="Franke A."/>
            <person name="Friedrich D."/>
            <person name="Gadbois L."/>
            <person name="Gearin G."/>
            <person name="Gearin C.R."/>
            <person name="Giannoukos G."/>
            <person name="Goode T."/>
            <person name="Graham J."/>
            <person name="Grandbois E."/>
            <person name="Grewal S."/>
            <person name="Gyaltsen K."/>
            <person name="Hafez N."/>
            <person name="Hagos B."/>
            <person name="Hall J."/>
            <person name="Henson C."/>
            <person name="Hollinger A."/>
            <person name="Honan T."/>
            <person name="Huard M.D."/>
            <person name="Hughes L."/>
            <person name="Hurhula B."/>
            <person name="Husby M.E."/>
            <person name="Kamat A."/>
            <person name="Kanga B."/>
            <person name="Kashin S."/>
            <person name="Khazanovich D."/>
            <person name="Kisner P."/>
            <person name="Lance K."/>
            <person name="Lara M."/>
            <person name="Lee W."/>
            <person name="Lennon N."/>
            <person name="Letendre F."/>
            <person name="LeVine R."/>
            <person name="Lipovsky A."/>
            <person name="Liu X."/>
            <person name="Liu J."/>
            <person name="Liu S."/>
            <person name="Lokyitsang T."/>
            <person name="Lokyitsang Y."/>
            <person name="Lubonja R."/>
            <person name="Lui A."/>
            <person name="MacDonald P."/>
            <person name="Magnisalis V."/>
            <person name="Maru K."/>
            <person name="Matthews C."/>
            <person name="McCusker W."/>
            <person name="McDonough S."/>
            <person name="Mehta T."/>
            <person name="Meldrim J."/>
            <person name="Meneus L."/>
            <person name="Mihai O."/>
            <person name="Mihalev A."/>
            <person name="Mihova T."/>
            <person name="Mittelman R."/>
            <person name="Mlenga V."/>
            <person name="Montmayeur A."/>
            <person name="Mulrain L."/>
            <person name="Navidi A."/>
            <person name="Naylor J."/>
            <person name="Negash T."/>
            <person name="Nguyen T."/>
            <person name="Nguyen N."/>
            <person name="Nicol R."/>
            <person name="Norbu C."/>
            <person name="Norbu N."/>
            <person name="Novod N."/>
            <person name="O'Neill B."/>
            <person name="Osman S."/>
            <person name="Markiewicz E."/>
            <person name="Oyono O.L."/>
            <person name="Patti C."/>
            <person name="Phunkhang P."/>
            <person name="Pierre F."/>
            <person name="Priest M."/>
            <person name="Raghuraman S."/>
            <person name="Rege F."/>
            <person name="Reyes R."/>
            <person name="Rise C."/>
            <person name="Rogov P."/>
            <person name="Ross K."/>
            <person name="Ryan E."/>
            <person name="Settipalli S."/>
            <person name="Shea T."/>
            <person name="Sherpa N."/>
            <person name="Shi L."/>
            <person name="Shih D."/>
            <person name="Sparrow T."/>
            <person name="Spaulding J."/>
            <person name="Stalker J."/>
            <person name="Stange-Thomann N."/>
            <person name="Stavropoulos S."/>
            <person name="Stone C."/>
            <person name="Strader C."/>
            <person name="Tesfaye S."/>
            <person name="Thomson T."/>
            <person name="Thoulutsang Y."/>
            <person name="Thoulutsang D."/>
            <person name="Topham K."/>
            <person name="Topping I."/>
            <person name="Tsamla T."/>
            <person name="Vassiliev H."/>
            <person name="Vo A."/>
            <person name="Wangchuk T."/>
            <person name="Wangdi T."/>
            <person name="Weiand M."/>
            <person name="Wilkinson J."/>
            <person name="Wilson A."/>
            <person name="Yadav S."/>
            <person name="Young G."/>
            <person name="Yu Q."/>
            <person name="Zembek L."/>
            <person name="Zhong D."/>
            <person name="Zimmer A."/>
            <person name="Zwirko Z."/>
            <person name="Jaffe D.B."/>
            <person name="Alvarez P."/>
            <person name="Brockman W."/>
            <person name="Butler J."/>
            <person name="Chin C."/>
            <person name="Gnerre S."/>
            <person name="Grabherr M."/>
            <person name="Kleber M."/>
            <person name="Mauceli E."/>
            <person name="MacCallum I."/>
        </authorList>
    </citation>
    <scope>NUCLEOTIDE SEQUENCE [LARGE SCALE GENOMIC DNA]</scope>
    <source>
        <strain evidence="2">Tucson 15010-1051.87</strain>
    </source>
</reference>
<gene>
    <name evidence="1" type="primary">Dvir\GJ25595</name>
    <name evidence="1" type="ORF">Dvir_GJ25595</name>
</gene>
<evidence type="ECO:0000313" key="1">
    <source>
        <dbReference type="EMBL" id="KRF80943.1"/>
    </source>
</evidence>
<protein>
    <submittedName>
        <fullName evidence="1">Uncharacterized protein, isoform C</fullName>
    </submittedName>
</protein>
<dbReference type="STRING" id="7244.A0A0Q9WI02"/>
<accession>A0A0Q9WI02</accession>
<sequence length="711" mass="81649">MFRGGDMLNTFAQDYQSVYLNVLGQNYYGASAASQSQSITVLLFKTKTRSIGLRFLIKYLNQFPSNFQDKANVWLTVLIRTCNSKEISLYGELIFEALELLVIQIQVAPEISKWFGSTCIGKIYESLWLLEKHTTTCCKISALKAVKQCLKYYPGPSKSGKLLVLRYLQTLVDCCNPEVVHESGNCWLLLQQIRGNFNNVGCNTDKCQWEDLQIGLLGSINDLLNEVFPNNKDDKVATKDRLECFTLVLDEDPIKRSTQVCRRFCNLIDFLKIALSQPYSSTKLIYPKKIINLIQHGLGSSYANCVNYENMDGMCFGNLIPQMHTKLFELLEVLINICHTHLRMHFRLISSILLDSLKKTKWSTPEGFPIQLINLRIQIYKVTTSWLSTFAEGSGCDLIAEYFVNDLLEDIIIRRTDIYLLSIFQQKNSPKRKCKKNNHIISEPYFESGSIMNKNKGSLCKQALQCIQKVLEAVGFLLKPQLLKVILTNLLEISVQIFENSMRIQNPYKEWDCRLELYKTLFIFFKLRNIPCHVPADIILYVLQESLKKDPSSDLRVSYKSLIASVEKTVHPQRENINLKVDTQDSIQHYSKFVYENPINTQQNKDTYANIQINKSENNLTSLQIQENNDETADNTHGENENNTNNAAFNDILPTTHDDGKIIKVCSKSFADDFHQDNNADRIANDVKLNKYHDDDDFIAELKNAFVDEFK</sequence>
<dbReference type="PANTHER" id="PTHR34105">
    <property type="entry name" value="PROLINE-, GLUTAMIC ACID- AND LEUCINE-RICH PROTEIN 1"/>
    <property type="match status" value="1"/>
</dbReference>
<dbReference type="PANTHER" id="PTHR34105:SF1">
    <property type="entry name" value="PROLINE-, GLUTAMIC ACID- AND LEUCINE-RICH PROTEIN 1"/>
    <property type="match status" value="1"/>
</dbReference>
<dbReference type="Proteomes" id="UP000008792">
    <property type="component" value="Unassembled WGS sequence"/>
</dbReference>
<keyword evidence="2" id="KW-1185">Reference proteome</keyword>
<name>A0A0Q9WI02_DROVI</name>
<dbReference type="KEGG" id="dvi:26530365"/>
<dbReference type="GO" id="GO:0006364">
    <property type="term" value="P:rRNA processing"/>
    <property type="evidence" value="ECO:0007669"/>
    <property type="project" value="TreeGrafter"/>
</dbReference>